<dbReference type="EMBL" id="HBUF01072755">
    <property type="protein sequence ID" value="CAG6630169.1"/>
    <property type="molecule type" value="Transcribed_RNA"/>
</dbReference>
<reference evidence="2" key="1">
    <citation type="submission" date="2021-05" db="EMBL/GenBank/DDBJ databases">
        <authorList>
            <person name="Alioto T."/>
            <person name="Alioto T."/>
            <person name="Gomez Garrido J."/>
        </authorList>
    </citation>
    <scope>NUCLEOTIDE SEQUENCE</scope>
</reference>
<dbReference type="EMBL" id="HBUF01202175">
    <property type="protein sequence ID" value="CAG6662280.1"/>
    <property type="molecule type" value="Transcribed_RNA"/>
</dbReference>
<dbReference type="EMBL" id="HBUF01202173">
    <property type="protein sequence ID" value="CAG6662276.1"/>
    <property type="molecule type" value="Transcribed_RNA"/>
</dbReference>
<feature type="region of interest" description="Disordered" evidence="1">
    <location>
        <begin position="1"/>
        <end position="111"/>
    </location>
</feature>
<feature type="compositionally biased region" description="Basic and acidic residues" evidence="1">
    <location>
        <begin position="75"/>
        <end position="95"/>
    </location>
</feature>
<evidence type="ECO:0000256" key="1">
    <source>
        <dbReference type="SAM" id="MobiDB-lite"/>
    </source>
</evidence>
<dbReference type="EMBL" id="HBUF01595010">
    <property type="protein sequence ID" value="CAG6774505.1"/>
    <property type="molecule type" value="Transcribed_RNA"/>
</dbReference>
<feature type="compositionally biased region" description="Low complexity" evidence="1">
    <location>
        <begin position="46"/>
        <end position="57"/>
    </location>
</feature>
<feature type="compositionally biased region" description="Basic and acidic residues" evidence="1">
    <location>
        <begin position="1"/>
        <end position="11"/>
    </location>
</feature>
<dbReference type="AlphaFoldDB" id="A0A8D8VQP5"/>
<dbReference type="EMBL" id="HBUF01072754">
    <property type="protein sequence ID" value="CAG6630167.1"/>
    <property type="molecule type" value="Transcribed_RNA"/>
</dbReference>
<organism evidence="2">
    <name type="scientific">Cacopsylla melanoneura</name>
    <dbReference type="NCBI Taxonomy" id="428564"/>
    <lineage>
        <taxon>Eukaryota</taxon>
        <taxon>Metazoa</taxon>
        <taxon>Ecdysozoa</taxon>
        <taxon>Arthropoda</taxon>
        <taxon>Hexapoda</taxon>
        <taxon>Insecta</taxon>
        <taxon>Pterygota</taxon>
        <taxon>Neoptera</taxon>
        <taxon>Paraneoptera</taxon>
        <taxon>Hemiptera</taxon>
        <taxon>Sternorrhyncha</taxon>
        <taxon>Psylloidea</taxon>
        <taxon>Psyllidae</taxon>
        <taxon>Psyllinae</taxon>
        <taxon>Cacopsylla</taxon>
    </lineage>
</organism>
<dbReference type="EMBL" id="HBUF01595008">
    <property type="protein sequence ID" value="CAG6774501.1"/>
    <property type="molecule type" value="Transcribed_RNA"/>
</dbReference>
<dbReference type="EMBL" id="HBUF01202174">
    <property type="protein sequence ID" value="CAG6662278.1"/>
    <property type="molecule type" value="Transcribed_RNA"/>
</dbReference>
<name>A0A8D8VQP5_9HEMI</name>
<dbReference type="EMBL" id="HBUF01421345">
    <property type="protein sequence ID" value="CAG6740828.1"/>
    <property type="molecule type" value="Transcribed_RNA"/>
</dbReference>
<accession>A0A8D8VQP5</accession>
<dbReference type="EMBL" id="HBUF01595009">
    <property type="protein sequence ID" value="CAG6774503.1"/>
    <property type="molecule type" value="Transcribed_RNA"/>
</dbReference>
<proteinExistence type="predicted"/>
<evidence type="ECO:0000313" key="2">
    <source>
        <dbReference type="EMBL" id="CAG6630169.1"/>
    </source>
</evidence>
<sequence length="111" mass="12641">MQCHRGRDSTPRKRRHHASGGAHRTQAGLRLSDERRHSCTSCPPGHTTQTRTHYHTTAQSGHCGEMDPSIPDEETVARELEHERTFDERERRADGPRQAMGAREQHSVCVH</sequence>
<protein>
    <submittedName>
        <fullName evidence="2">Uncharacterized protein</fullName>
    </submittedName>
</protein>